<evidence type="ECO:0000313" key="1">
    <source>
        <dbReference type="EMBL" id="KAJ4352258.1"/>
    </source>
</evidence>
<name>A0A9W8XJ57_9PLEO</name>
<organism evidence="1 2">
    <name type="scientific">Didymosphaeria variabile</name>
    <dbReference type="NCBI Taxonomy" id="1932322"/>
    <lineage>
        <taxon>Eukaryota</taxon>
        <taxon>Fungi</taxon>
        <taxon>Dikarya</taxon>
        <taxon>Ascomycota</taxon>
        <taxon>Pezizomycotina</taxon>
        <taxon>Dothideomycetes</taxon>
        <taxon>Pleosporomycetidae</taxon>
        <taxon>Pleosporales</taxon>
        <taxon>Massarineae</taxon>
        <taxon>Didymosphaeriaceae</taxon>
        <taxon>Didymosphaeria</taxon>
    </lineage>
</organism>
<dbReference type="RefSeq" id="XP_056070614.1">
    <property type="nucleotide sequence ID" value="XM_056216367.1"/>
</dbReference>
<dbReference type="GeneID" id="80911135"/>
<sequence length="276" mass="31286">MDHKQIMSHHTLLDALMDDQLVHVALEQDRSAMDEKAKRNMKRLYNHYIRSSPRTLATRFHRLDELQVPKDWEAYIDKHGTDPTWLVDGDEDAASPASALLHRASALARMELRPQSSCAIKNFHYLFFYDLVRQLLPKAKHTQKGLGPKLIEGLEQIVRHLQSPLVKASDWNIAAITRWYDMGFATNILATKFGPGYLFVLDEHISEDFLHKLPKSGAVYEEVIRQLEDHLGLPDVLEESIGELGTALRARLMKPFEGLSFGQVLASVEGVGMAHG</sequence>
<dbReference type="AlphaFoldDB" id="A0A9W8XJ57"/>
<protein>
    <submittedName>
        <fullName evidence="1">Uncharacterized protein</fullName>
    </submittedName>
</protein>
<dbReference type="OrthoDB" id="3938123at2759"/>
<reference evidence="1" key="1">
    <citation type="submission" date="2022-10" db="EMBL/GenBank/DDBJ databases">
        <title>Tapping the CABI collections for fungal endophytes: first genome assemblies for Collariella, Neodidymelliopsis, Ascochyta clinopodiicola, Didymella pomorum, Didymosphaeria variabile, Neocosmospora piperis and Neocucurbitaria cava.</title>
        <authorList>
            <person name="Hill R."/>
        </authorList>
    </citation>
    <scope>NUCLEOTIDE SEQUENCE</scope>
    <source>
        <strain evidence="1">IMI 356815</strain>
    </source>
</reference>
<evidence type="ECO:0000313" key="2">
    <source>
        <dbReference type="Proteomes" id="UP001140513"/>
    </source>
</evidence>
<proteinExistence type="predicted"/>
<comment type="caution">
    <text evidence="1">The sequence shown here is derived from an EMBL/GenBank/DDBJ whole genome shotgun (WGS) entry which is preliminary data.</text>
</comment>
<dbReference type="EMBL" id="JAPEUX010000005">
    <property type="protein sequence ID" value="KAJ4352258.1"/>
    <property type="molecule type" value="Genomic_DNA"/>
</dbReference>
<gene>
    <name evidence="1" type="ORF">N0V89_007605</name>
</gene>
<accession>A0A9W8XJ57</accession>
<keyword evidence="2" id="KW-1185">Reference proteome</keyword>
<dbReference type="Proteomes" id="UP001140513">
    <property type="component" value="Unassembled WGS sequence"/>
</dbReference>